<dbReference type="PROSITE" id="PS50076">
    <property type="entry name" value="DNAJ_2"/>
    <property type="match status" value="1"/>
</dbReference>
<proteinExistence type="predicted"/>
<reference evidence="3" key="2">
    <citation type="submission" date="2023-06" db="EMBL/GenBank/DDBJ databases">
        <authorList>
            <consortium name="Lawrence Berkeley National Laboratory"/>
            <person name="Haridas S."/>
            <person name="Hensen N."/>
            <person name="Bonometti L."/>
            <person name="Westerberg I."/>
            <person name="Brannstrom I.O."/>
            <person name="Guillou S."/>
            <person name="Cros-Aarteil S."/>
            <person name="Calhoun S."/>
            <person name="Kuo A."/>
            <person name="Mondo S."/>
            <person name="Pangilinan J."/>
            <person name="Riley R."/>
            <person name="LaButti K."/>
            <person name="Andreopoulos B."/>
            <person name="Lipzen A."/>
            <person name="Chen C."/>
            <person name="Yanf M."/>
            <person name="Daum C."/>
            <person name="Ng V."/>
            <person name="Clum A."/>
            <person name="Steindorff A."/>
            <person name="Ohm R."/>
            <person name="Martin F."/>
            <person name="Silar P."/>
            <person name="Natvig D."/>
            <person name="Lalanne C."/>
            <person name="Gautier V."/>
            <person name="Ament-velasquez S.L."/>
            <person name="Kruys A."/>
            <person name="Hutchinson M.I."/>
            <person name="Powell A.J."/>
            <person name="Barry K."/>
            <person name="Miller A.N."/>
            <person name="Grigoriev I.V."/>
            <person name="Debuchy R."/>
            <person name="Gladieux P."/>
            <person name="Thoren M.H."/>
            <person name="Johannesson H."/>
        </authorList>
    </citation>
    <scope>NUCLEOTIDE SEQUENCE</scope>
    <source>
        <strain evidence="3">CBS 232.78</strain>
    </source>
</reference>
<feature type="compositionally biased region" description="Low complexity" evidence="1">
    <location>
        <begin position="521"/>
        <end position="532"/>
    </location>
</feature>
<feature type="compositionally biased region" description="Basic and acidic residues" evidence="1">
    <location>
        <begin position="144"/>
        <end position="160"/>
    </location>
</feature>
<keyword evidence="4" id="KW-1185">Reference proteome</keyword>
<evidence type="ECO:0000313" key="3">
    <source>
        <dbReference type="EMBL" id="KAK3391120.1"/>
    </source>
</evidence>
<feature type="compositionally biased region" description="Low complexity" evidence="1">
    <location>
        <begin position="374"/>
        <end position="393"/>
    </location>
</feature>
<dbReference type="PROSITE" id="PS00636">
    <property type="entry name" value="DNAJ_1"/>
    <property type="match status" value="1"/>
</dbReference>
<feature type="compositionally biased region" description="Low complexity" evidence="1">
    <location>
        <begin position="568"/>
        <end position="582"/>
    </location>
</feature>
<dbReference type="AlphaFoldDB" id="A0AAE0U597"/>
<feature type="compositionally biased region" description="Low complexity" evidence="1">
    <location>
        <begin position="112"/>
        <end position="135"/>
    </location>
</feature>
<organism evidence="3 4">
    <name type="scientific">Podospora didyma</name>
    <dbReference type="NCBI Taxonomy" id="330526"/>
    <lineage>
        <taxon>Eukaryota</taxon>
        <taxon>Fungi</taxon>
        <taxon>Dikarya</taxon>
        <taxon>Ascomycota</taxon>
        <taxon>Pezizomycotina</taxon>
        <taxon>Sordariomycetes</taxon>
        <taxon>Sordariomycetidae</taxon>
        <taxon>Sordariales</taxon>
        <taxon>Podosporaceae</taxon>
        <taxon>Podospora</taxon>
    </lineage>
</organism>
<evidence type="ECO:0000313" key="4">
    <source>
        <dbReference type="Proteomes" id="UP001285441"/>
    </source>
</evidence>
<dbReference type="InterPro" id="IPR001623">
    <property type="entry name" value="DnaJ_domain"/>
</dbReference>
<dbReference type="InterPro" id="IPR036869">
    <property type="entry name" value="J_dom_sf"/>
</dbReference>
<protein>
    <recommendedName>
        <fullName evidence="2">J domain-containing protein</fullName>
    </recommendedName>
</protein>
<feature type="compositionally biased region" description="Basic and acidic residues" evidence="1">
    <location>
        <begin position="324"/>
        <end position="336"/>
    </location>
</feature>
<evidence type="ECO:0000259" key="2">
    <source>
        <dbReference type="PROSITE" id="PS50076"/>
    </source>
</evidence>
<feature type="compositionally biased region" description="Low complexity" evidence="1">
    <location>
        <begin position="167"/>
        <end position="181"/>
    </location>
</feature>
<feature type="compositionally biased region" description="Low complexity" evidence="1">
    <location>
        <begin position="356"/>
        <end position="367"/>
    </location>
</feature>
<name>A0AAE0U597_9PEZI</name>
<dbReference type="CDD" id="cd06257">
    <property type="entry name" value="DnaJ"/>
    <property type="match status" value="1"/>
</dbReference>
<dbReference type="Gene3D" id="1.10.287.110">
    <property type="entry name" value="DnaJ domain"/>
    <property type="match status" value="1"/>
</dbReference>
<dbReference type="PRINTS" id="PR00625">
    <property type="entry name" value="JDOMAIN"/>
</dbReference>
<gene>
    <name evidence="3" type="ORF">B0H63DRAFT_132301</name>
</gene>
<accession>A0AAE0U597</accession>
<feature type="compositionally biased region" description="Polar residues" evidence="1">
    <location>
        <begin position="262"/>
        <end position="271"/>
    </location>
</feature>
<dbReference type="SUPFAM" id="SSF46565">
    <property type="entry name" value="Chaperone J-domain"/>
    <property type="match status" value="1"/>
</dbReference>
<feature type="compositionally biased region" description="Basic and acidic residues" evidence="1">
    <location>
        <begin position="292"/>
        <end position="304"/>
    </location>
</feature>
<dbReference type="PANTHER" id="PTHR24074">
    <property type="entry name" value="CO-CHAPERONE PROTEIN DJLA"/>
    <property type="match status" value="1"/>
</dbReference>
<dbReference type="Proteomes" id="UP001285441">
    <property type="component" value="Unassembled WGS sequence"/>
</dbReference>
<evidence type="ECO:0000256" key="1">
    <source>
        <dbReference type="SAM" id="MobiDB-lite"/>
    </source>
</evidence>
<feature type="compositionally biased region" description="Polar residues" evidence="1">
    <location>
        <begin position="227"/>
        <end position="238"/>
    </location>
</feature>
<reference evidence="3" key="1">
    <citation type="journal article" date="2023" name="Mol. Phylogenet. Evol.">
        <title>Genome-scale phylogeny and comparative genomics of the fungal order Sordariales.</title>
        <authorList>
            <person name="Hensen N."/>
            <person name="Bonometti L."/>
            <person name="Westerberg I."/>
            <person name="Brannstrom I.O."/>
            <person name="Guillou S."/>
            <person name="Cros-Aarteil S."/>
            <person name="Calhoun S."/>
            <person name="Haridas S."/>
            <person name="Kuo A."/>
            <person name="Mondo S."/>
            <person name="Pangilinan J."/>
            <person name="Riley R."/>
            <person name="LaButti K."/>
            <person name="Andreopoulos B."/>
            <person name="Lipzen A."/>
            <person name="Chen C."/>
            <person name="Yan M."/>
            <person name="Daum C."/>
            <person name="Ng V."/>
            <person name="Clum A."/>
            <person name="Steindorff A."/>
            <person name="Ohm R.A."/>
            <person name="Martin F."/>
            <person name="Silar P."/>
            <person name="Natvig D.O."/>
            <person name="Lalanne C."/>
            <person name="Gautier V."/>
            <person name="Ament-Velasquez S.L."/>
            <person name="Kruys A."/>
            <person name="Hutchinson M.I."/>
            <person name="Powell A.J."/>
            <person name="Barry K."/>
            <person name="Miller A.N."/>
            <person name="Grigoriev I.V."/>
            <person name="Debuchy R."/>
            <person name="Gladieux P."/>
            <person name="Hiltunen Thoren M."/>
            <person name="Johannesson H."/>
        </authorList>
    </citation>
    <scope>NUCLEOTIDE SEQUENCE</scope>
    <source>
        <strain evidence="3">CBS 232.78</strain>
    </source>
</reference>
<dbReference type="Pfam" id="PF00226">
    <property type="entry name" value="DnaJ"/>
    <property type="match status" value="1"/>
</dbReference>
<dbReference type="EMBL" id="JAULSW010000002">
    <property type="protein sequence ID" value="KAK3391120.1"/>
    <property type="molecule type" value="Genomic_DNA"/>
</dbReference>
<dbReference type="InterPro" id="IPR018253">
    <property type="entry name" value="DnaJ_domain_CS"/>
</dbReference>
<feature type="domain" description="J" evidence="2">
    <location>
        <begin position="9"/>
        <end position="75"/>
    </location>
</feature>
<feature type="region of interest" description="Disordered" evidence="1">
    <location>
        <begin position="69"/>
        <end position="639"/>
    </location>
</feature>
<comment type="caution">
    <text evidence="3">The sequence shown here is derived from an EMBL/GenBank/DDBJ whole genome shotgun (WGS) entry which is preliminary data.</text>
</comment>
<sequence>MLKLDYSRDYYADLDLPPTADVVEVKKQFKKLAFKWHPDRNRGREDEVKDKFVSIQSAHEILTDPTAKAKFDEYRRRNNSSNTSSRFPTASGFRGNPYQDVSKNMADQFGAPPQRRTPMPTRPTPTTNTSSRYSTWGQAPTAKAKTDNATDNLRAWDRMRTGPTNKASQASSATSANTSRTYTKKTEPPLPPRTAAQAKRAEAAFGTRRTGFAPSSPAGDEPPVKNSHYSTTSHSSVFEDTAARARKTQPGPAYVDPLSENFGESRQSTPYASHLGERTNPFEGTSVNRAKSVRESWQRFRQTDGEPAAPPPPTRQRSASVEPDSFRKSTNEKSGFEEASASPRFGFARGAPGFKNASDSNSAPPSATFGSVGGSSSNLNGSANATGNGTATSEGKNGPNVFSVPDDDDDEPFPPTPPAQKQARFMRNSTDNINTRFVADESVGGGYKFNAGGEAGEEAFLRAKQRSRSTPRGRQSPLKNGPRSSAESVNSSPQQDEAAKKTSAFDPNEWTEQIGAHFFVPPASAAAKPSSPTRNVRPSKKPRPVRMTAGTAGIMDEDDTSGEERSRPAPAAAADISGARSPNAMDIDTPVPTPPELANPQPTGARTINVEPSKPEWRAGDVNGVPTDPKLGSGMNIPNVNPNGAGSEDTEDFMRPLFPEFRTVDPFVPKPSGLNSFSDLSSTLPFESKPSAKIRLEKPKVPHLSFPHPPVAPTPPPGLLIGTGSRKPNPQWLEYVRLFGEYLAKWPVFNKNITDHFYKRQQMLEGLKRDGYDWLNTMGDAGMDKYLMWLEQDKHIRQKWMVACDTHELKVREFKRFRDMMKQ</sequence>
<dbReference type="InterPro" id="IPR050817">
    <property type="entry name" value="DjlA_DnaK_co-chaperone"/>
</dbReference>
<dbReference type="SMART" id="SM00271">
    <property type="entry name" value="DnaJ"/>
    <property type="match status" value="1"/>
</dbReference>
<feature type="compositionally biased region" description="Polar residues" evidence="1">
    <location>
        <begin position="482"/>
        <end position="495"/>
    </location>
</feature>